<keyword evidence="3" id="KW-0804">Transcription</keyword>
<evidence type="ECO:0000259" key="4">
    <source>
        <dbReference type="PROSITE" id="PS50987"/>
    </source>
</evidence>
<comment type="caution">
    <text evidence="5">The sequence shown here is derived from an EMBL/GenBank/DDBJ whole genome shotgun (WGS) entry which is preliminary data.</text>
</comment>
<dbReference type="GO" id="GO:0003677">
    <property type="term" value="F:DNA binding"/>
    <property type="evidence" value="ECO:0007669"/>
    <property type="project" value="UniProtKB-KW"/>
</dbReference>
<proteinExistence type="predicted"/>
<sequence>MTTISEPRILAADTDLATTEVADEGRCCVPSGMPAMSAQRAEELSKQFKAIADPNRLRLVSLISASAKNEACVCDLTEPLNLGQPTVSHHLKILVDAGILHREKRGVWAYFSIVPGALDALAGVLAEPK</sequence>
<evidence type="ECO:0000256" key="3">
    <source>
        <dbReference type="ARBA" id="ARBA00023163"/>
    </source>
</evidence>
<dbReference type="PROSITE" id="PS50987">
    <property type="entry name" value="HTH_ARSR_2"/>
    <property type="match status" value="1"/>
</dbReference>
<dbReference type="PRINTS" id="PR00778">
    <property type="entry name" value="HTHARSR"/>
</dbReference>
<evidence type="ECO:0000256" key="2">
    <source>
        <dbReference type="ARBA" id="ARBA00023125"/>
    </source>
</evidence>
<dbReference type="Pfam" id="PF01022">
    <property type="entry name" value="HTH_5"/>
    <property type="match status" value="1"/>
</dbReference>
<dbReference type="NCBIfam" id="NF033788">
    <property type="entry name" value="HTH_metalloreg"/>
    <property type="match status" value="1"/>
</dbReference>
<dbReference type="InterPro" id="IPR051081">
    <property type="entry name" value="HTH_MetalResp_TranReg"/>
</dbReference>
<dbReference type="PANTHER" id="PTHR33154:SF18">
    <property type="entry name" value="ARSENICAL RESISTANCE OPERON REPRESSOR"/>
    <property type="match status" value="1"/>
</dbReference>
<dbReference type="CDD" id="cd00090">
    <property type="entry name" value="HTH_ARSR"/>
    <property type="match status" value="1"/>
</dbReference>
<dbReference type="PANTHER" id="PTHR33154">
    <property type="entry name" value="TRANSCRIPTIONAL REGULATOR, ARSR FAMILY"/>
    <property type="match status" value="1"/>
</dbReference>
<organism evidence="5 6">
    <name type="scientific">Arthrobacter cheniae</name>
    <dbReference type="NCBI Taxonomy" id="1258888"/>
    <lineage>
        <taxon>Bacteria</taxon>
        <taxon>Bacillati</taxon>
        <taxon>Actinomycetota</taxon>
        <taxon>Actinomycetes</taxon>
        <taxon>Micrococcales</taxon>
        <taxon>Micrococcaceae</taxon>
        <taxon>Arthrobacter</taxon>
    </lineage>
</organism>
<feature type="domain" description="HTH arsR-type" evidence="4">
    <location>
        <begin position="36"/>
        <end position="129"/>
    </location>
</feature>
<dbReference type="AlphaFoldDB" id="A0A3A5LZ32"/>
<accession>A0A3A5LZ32</accession>
<evidence type="ECO:0000256" key="1">
    <source>
        <dbReference type="ARBA" id="ARBA00023015"/>
    </source>
</evidence>
<dbReference type="SMART" id="SM00418">
    <property type="entry name" value="HTH_ARSR"/>
    <property type="match status" value="1"/>
</dbReference>
<gene>
    <name evidence="5" type="ORF">D6T63_17995</name>
</gene>
<dbReference type="InterPro" id="IPR001845">
    <property type="entry name" value="HTH_ArsR_DNA-bd_dom"/>
</dbReference>
<reference evidence="5 6" key="1">
    <citation type="submission" date="2018-09" db="EMBL/GenBank/DDBJ databases">
        <title>Novel species of Arthrobacter.</title>
        <authorList>
            <person name="Liu Q."/>
            <person name="Xin Y.-H."/>
        </authorList>
    </citation>
    <scope>NUCLEOTIDE SEQUENCE [LARGE SCALE GENOMIC DNA]</scope>
    <source>
        <strain evidence="5 6">Hz2</strain>
    </source>
</reference>
<evidence type="ECO:0000313" key="6">
    <source>
        <dbReference type="Proteomes" id="UP000272560"/>
    </source>
</evidence>
<dbReference type="InterPro" id="IPR036388">
    <property type="entry name" value="WH-like_DNA-bd_sf"/>
</dbReference>
<protein>
    <submittedName>
        <fullName evidence="5">ArsR family transcriptional regulator</fullName>
    </submittedName>
</protein>
<keyword evidence="2" id="KW-0238">DNA-binding</keyword>
<dbReference type="InterPro" id="IPR011991">
    <property type="entry name" value="ArsR-like_HTH"/>
</dbReference>
<dbReference type="SUPFAM" id="SSF46785">
    <property type="entry name" value="Winged helix' DNA-binding domain"/>
    <property type="match status" value="1"/>
</dbReference>
<dbReference type="OrthoDB" id="9798835at2"/>
<keyword evidence="6" id="KW-1185">Reference proteome</keyword>
<dbReference type="GO" id="GO:0003700">
    <property type="term" value="F:DNA-binding transcription factor activity"/>
    <property type="evidence" value="ECO:0007669"/>
    <property type="project" value="InterPro"/>
</dbReference>
<dbReference type="InterPro" id="IPR036390">
    <property type="entry name" value="WH_DNA-bd_sf"/>
</dbReference>
<keyword evidence="1" id="KW-0805">Transcription regulation</keyword>
<dbReference type="Gene3D" id="1.10.10.10">
    <property type="entry name" value="Winged helix-like DNA-binding domain superfamily/Winged helix DNA-binding domain"/>
    <property type="match status" value="1"/>
</dbReference>
<dbReference type="EMBL" id="QZVT01000016">
    <property type="protein sequence ID" value="RJT75436.1"/>
    <property type="molecule type" value="Genomic_DNA"/>
</dbReference>
<dbReference type="RefSeq" id="WP_120150653.1">
    <property type="nucleotide sequence ID" value="NZ_QZVT01000016.1"/>
</dbReference>
<dbReference type="Proteomes" id="UP000272560">
    <property type="component" value="Unassembled WGS sequence"/>
</dbReference>
<evidence type="ECO:0000313" key="5">
    <source>
        <dbReference type="EMBL" id="RJT75436.1"/>
    </source>
</evidence>
<name>A0A3A5LZ32_9MICC</name>